<sequence>METHTLQFVQHFPVGIECVWDFFSRPLNLARLTPPEMRFRVTGGSGAGHIHEGMRITYTLYPFMLVPVFWETEISRVEKPFVFEDVQLSGPYLHWMHRHEFKAVKGGTEMTDTIFYRMPGGVLGELVDSFILSHTLREVFEYRRQRGFALLGREKICNLPAGGPSPSPS</sequence>
<dbReference type="RefSeq" id="WP_303680718.1">
    <property type="nucleotide sequence ID" value="NZ_LVWG01000009.1"/>
</dbReference>
<dbReference type="AlphaFoldDB" id="A0A165MF21"/>
<dbReference type="CDD" id="cd07820">
    <property type="entry name" value="SRPBCC_3"/>
    <property type="match status" value="1"/>
</dbReference>
<gene>
    <name evidence="1" type="ORF">A3K90_05460</name>
</gene>
<accession>A0A165MF21</accession>
<dbReference type="EMBL" id="LVWG01000009">
    <property type="protein sequence ID" value="KZK75169.1"/>
    <property type="molecule type" value="Genomic_DNA"/>
</dbReference>
<evidence type="ECO:0000313" key="1">
    <source>
        <dbReference type="EMBL" id="KZK75169.1"/>
    </source>
</evidence>
<dbReference type="SUPFAM" id="SSF55961">
    <property type="entry name" value="Bet v1-like"/>
    <property type="match status" value="1"/>
</dbReference>
<comment type="caution">
    <text evidence="1">The sequence shown here is derived from an EMBL/GenBank/DDBJ whole genome shotgun (WGS) entry which is preliminary data.</text>
</comment>
<reference evidence="1 2" key="1">
    <citation type="submission" date="2016-03" db="EMBL/GenBank/DDBJ databases">
        <title>Speciation and ecological success in dimly lit waters: horizontal gene transfer in a green sulfur bacteria bloom unveiled by metagenomic assembly.</title>
        <authorList>
            <person name="Llorens-Mares T."/>
            <person name="Liu Z."/>
            <person name="Allen L.Z."/>
            <person name="Rusch D.B."/>
            <person name="Craig M.T."/>
            <person name="Dupont C.L."/>
            <person name="Bryant D.A."/>
            <person name="Casamayor E.O."/>
        </authorList>
    </citation>
    <scope>NUCLEOTIDE SEQUENCE [LARGE SCALE GENOMIC DNA]</scope>
    <source>
        <strain evidence="1">CIII</strain>
    </source>
</reference>
<name>A0A165MF21_PELLU</name>
<organism evidence="1 2">
    <name type="scientific">Pelodictyon luteolum</name>
    <dbReference type="NCBI Taxonomy" id="1100"/>
    <lineage>
        <taxon>Bacteria</taxon>
        <taxon>Pseudomonadati</taxon>
        <taxon>Chlorobiota</taxon>
        <taxon>Chlorobiia</taxon>
        <taxon>Chlorobiales</taxon>
        <taxon>Chlorobiaceae</taxon>
        <taxon>Chlorobium/Pelodictyon group</taxon>
        <taxon>Pelodictyon</taxon>
    </lineage>
</organism>
<dbReference type="InterPro" id="IPR023393">
    <property type="entry name" value="START-like_dom_sf"/>
</dbReference>
<evidence type="ECO:0000313" key="2">
    <source>
        <dbReference type="Proteomes" id="UP000076481"/>
    </source>
</evidence>
<dbReference type="Gene3D" id="3.30.530.20">
    <property type="match status" value="1"/>
</dbReference>
<proteinExistence type="predicted"/>
<dbReference type="Proteomes" id="UP000076481">
    <property type="component" value="Unassembled WGS sequence"/>
</dbReference>
<protein>
    <submittedName>
        <fullName evidence="1">Cyclase</fullName>
    </submittedName>
</protein>